<accession>A0ABQ5G0S3</accession>
<comment type="caution">
    <text evidence="2">The sequence shown here is derived from an EMBL/GenBank/DDBJ whole genome shotgun (WGS) entry which is preliminary data.</text>
</comment>
<dbReference type="Proteomes" id="UP001151760">
    <property type="component" value="Unassembled WGS sequence"/>
</dbReference>
<gene>
    <name evidence="2" type="ORF">Tco_1020188</name>
</gene>
<evidence type="ECO:0000256" key="1">
    <source>
        <dbReference type="SAM" id="MobiDB-lite"/>
    </source>
</evidence>
<name>A0ABQ5G0S3_9ASTR</name>
<feature type="compositionally biased region" description="Acidic residues" evidence="1">
    <location>
        <begin position="315"/>
        <end position="338"/>
    </location>
</feature>
<dbReference type="EMBL" id="BQNB010017923">
    <property type="protein sequence ID" value="GJT68708.1"/>
    <property type="molecule type" value="Genomic_DNA"/>
</dbReference>
<reference evidence="2" key="2">
    <citation type="submission" date="2022-01" db="EMBL/GenBank/DDBJ databases">
        <authorList>
            <person name="Yamashiro T."/>
            <person name="Shiraishi A."/>
            <person name="Satake H."/>
            <person name="Nakayama K."/>
        </authorList>
    </citation>
    <scope>NUCLEOTIDE SEQUENCE</scope>
</reference>
<protein>
    <submittedName>
        <fullName evidence="2">Uncharacterized protein</fullName>
    </submittedName>
</protein>
<evidence type="ECO:0000313" key="2">
    <source>
        <dbReference type="EMBL" id="GJT68708.1"/>
    </source>
</evidence>
<feature type="compositionally biased region" description="Acidic residues" evidence="1">
    <location>
        <begin position="361"/>
        <end position="370"/>
    </location>
</feature>
<proteinExistence type="predicted"/>
<feature type="region of interest" description="Disordered" evidence="1">
    <location>
        <begin position="248"/>
        <end position="398"/>
    </location>
</feature>
<evidence type="ECO:0000313" key="3">
    <source>
        <dbReference type="Proteomes" id="UP001151760"/>
    </source>
</evidence>
<keyword evidence="3" id="KW-1185">Reference proteome</keyword>
<reference evidence="2" key="1">
    <citation type="journal article" date="2022" name="Int. J. Mol. Sci.">
        <title>Draft Genome of Tanacetum Coccineum: Genomic Comparison of Closely Related Tanacetum-Family Plants.</title>
        <authorList>
            <person name="Yamashiro T."/>
            <person name="Shiraishi A."/>
            <person name="Nakayama K."/>
            <person name="Satake H."/>
        </authorList>
    </citation>
    <scope>NUCLEOTIDE SEQUENCE</scope>
</reference>
<sequence>MNQEQIRQVTARDDKWVPAKERVKISTTNVRLETIVPQKEETFQVIIDFWYTIKKVLGTNSYEFLLANKKCLVDAEVFQKILDICPRVQGVDFVEVLDDETTLTFFINLGYKVPLHKYPSMQNVEYPELIWEDFAFQIDYRQLKKDRHTYEADVDVSEESDSEPARKRTRSRRVIKKKVTITADDNIILEPDVALELGKYISLTEAAKEEATRQVHATHARIVTVLEPARRRPSEQLAADIMKALKESKKASRGQLGTRGSSEGNGVTPGVLDESTIVPATSSEVTGTKPGVLDQEKVTFEDNVILDWGSKQESEYSDEDDDDDNVDDDDDNDDDDDKSIDPEKTNDEETDDECVHSQENVQDDDEETDIELVHVVAQVNDGEDEDMTNAKDADTGNGNEDTIDAEISSLLDVQIQQEIPHIESPSVLTVPVSMISEPSVLTPIGETSSVAPAITLLLPPCNNSSPPPNVSSISHVLPQTTTPIPTPPITTEAPQVTMIPDPLPTIIQRVSILEKYVQELKEADNNTFIC</sequence>
<organism evidence="2 3">
    <name type="scientific">Tanacetum coccineum</name>
    <dbReference type="NCBI Taxonomy" id="301880"/>
    <lineage>
        <taxon>Eukaryota</taxon>
        <taxon>Viridiplantae</taxon>
        <taxon>Streptophyta</taxon>
        <taxon>Embryophyta</taxon>
        <taxon>Tracheophyta</taxon>
        <taxon>Spermatophyta</taxon>
        <taxon>Magnoliopsida</taxon>
        <taxon>eudicotyledons</taxon>
        <taxon>Gunneridae</taxon>
        <taxon>Pentapetalae</taxon>
        <taxon>asterids</taxon>
        <taxon>campanulids</taxon>
        <taxon>Asterales</taxon>
        <taxon>Asteraceae</taxon>
        <taxon>Asteroideae</taxon>
        <taxon>Anthemideae</taxon>
        <taxon>Anthemidinae</taxon>
        <taxon>Tanacetum</taxon>
    </lineage>
</organism>